<proteinExistence type="predicted"/>
<name>A0ABU7P3V8_9ACTN</name>
<reference evidence="1 2" key="1">
    <citation type="submission" date="2023-12" db="EMBL/GenBank/DDBJ databases">
        <title>Streptomyces sp. V4-01.</title>
        <authorList>
            <person name="Somphong A."/>
            <person name="Phongsopitanun W."/>
        </authorList>
    </citation>
    <scope>NUCLEOTIDE SEQUENCE [LARGE SCALE GENOMIC DNA]</scope>
    <source>
        <strain evidence="1 2">V4-01</strain>
    </source>
</reference>
<protein>
    <submittedName>
        <fullName evidence="1">Uncharacterized protein</fullName>
    </submittedName>
</protein>
<comment type="caution">
    <text evidence="1">The sequence shown here is derived from an EMBL/GenBank/DDBJ whole genome shotgun (WGS) entry which is preliminary data.</text>
</comment>
<evidence type="ECO:0000313" key="1">
    <source>
        <dbReference type="EMBL" id="MEE4540489.1"/>
    </source>
</evidence>
<organism evidence="1 2">
    <name type="scientific">Actinacidiphila polyblastidii</name>
    <dbReference type="NCBI Taxonomy" id="3110430"/>
    <lineage>
        <taxon>Bacteria</taxon>
        <taxon>Bacillati</taxon>
        <taxon>Actinomycetota</taxon>
        <taxon>Actinomycetes</taxon>
        <taxon>Kitasatosporales</taxon>
        <taxon>Streptomycetaceae</taxon>
        <taxon>Actinacidiphila</taxon>
    </lineage>
</organism>
<evidence type="ECO:0000313" key="2">
    <source>
        <dbReference type="Proteomes" id="UP001344658"/>
    </source>
</evidence>
<dbReference type="RefSeq" id="WP_330792243.1">
    <property type="nucleotide sequence ID" value="NZ_JAZEWV010000001.1"/>
</dbReference>
<dbReference type="Proteomes" id="UP001344658">
    <property type="component" value="Unassembled WGS sequence"/>
</dbReference>
<dbReference type="EMBL" id="JAZEWV010000001">
    <property type="protein sequence ID" value="MEE4540489.1"/>
    <property type="molecule type" value="Genomic_DNA"/>
</dbReference>
<accession>A0ABU7P3V8</accession>
<keyword evidence="2" id="KW-1185">Reference proteome</keyword>
<gene>
    <name evidence="1" type="ORF">V2S66_00725</name>
</gene>
<sequence>MRESFPDAASALTRARAVMHDLADWTALPWPQLKPVTTAEQYAHALQVFDTARVYGNQGQPGVAAALDELRRRSVVTFGNEEPNAWFAGYLRLRPDLADLWPLPEGLTLTLDSAQPFGDPDSEPDENCTEEELDRMVSVLGPLSLNVRWDCGWRGLPESKDCGVQVCLNSVWTEQTAEPSPGEFGVWISLGPRVAWTPEGRNWVRDCGLPLGEPQAGW</sequence>